<reference evidence="2 3" key="1">
    <citation type="submission" date="2021-06" db="EMBL/GenBank/DDBJ databases">
        <authorList>
            <person name="Kallberg Y."/>
            <person name="Tangrot J."/>
            <person name="Rosling A."/>
        </authorList>
    </citation>
    <scope>NUCLEOTIDE SEQUENCE [LARGE SCALE GENOMIC DNA]</scope>
    <source>
        <strain evidence="2 3">120-4 pot B 10/14</strain>
    </source>
</reference>
<sequence length="89" mass="9987">MERITIECPNEKEHQVTMDSSPDTNGTEVEIIDTTENDLGSNEDLRDKLNTFSFTNDIKEHVESHILEIAIKSTQPGTLSVVSQNNLDI</sequence>
<evidence type="ECO:0000313" key="3">
    <source>
        <dbReference type="Proteomes" id="UP000789901"/>
    </source>
</evidence>
<keyword evidence="3" id="KW-1185">Reference proteome</keyword>
<feature type="compositionally biased region" description="Basic and acidic residues" evidence="1">
    <location>
        <begin position="1"/>
        <end position="16"/>
    </location>
</feature>
<gene>
    <name evidence="2" type="ORF">GMARGA_LOCUS12012</name>
</gene>
<evidence type="ECO:0000313" key="2">
    <source>
        <dbReference type="EMBL" id="CAG8699209.1"/>
    </source>
</evidence>
<feature type="region of interest" description="Disordered" evidence="1">
    <location>
        <begin position="1"/>
        <end position="27"/>
    </location>
</feature>
<protein>
    <submittedName>
        <fullName evidence="2">32319_t:CDS:1</fullName>
    </submittedName>
</protein>
<dbReference type="EMBL" id="CAJVQB010007214">
    <property type="protein sequence ID" value="CAG8699209.1"/>
    <property type="molecule type" value="Genomic_DNA"/>
</dbReference>
<evidence type="ECO:0000256" key="1">
    <source>
        <dbReference type="SAM" id="MobiDB-lite"/>
    </source>
</evidence>
<accession>A0ABN7UZ28</accession>
<dbReference type="Proteomes" id="UP000789901">
    <property type="component" value="Unassembled WGS sequence"/>
</dbReference>
<feature type="compositionally biased region" description="Polar residues" evidence="1">
    <location>
        <begin position="17"/>
        <end position="27"/>
    </location>
</feature>
<comment type="caution">
    <text evidence="2">The sequence shown here is derived from an EMBL/GenBank/DDBJ whole genome shotgun (WGS) entry which is preliminary data.</text>
</comment>
<name>A0ABN7UZ28_GIGMA</name>
<organism evidence="2 3">
    <name type="scientific">Gigaspora margarita</name>
    <dbReference type="NCBI Taxonomy" id="4874"/>
    <lineage>
        <taxon>Eukaryota</taxon>
        <taxon>Fungi</taxon>
        <taxon>Fungi incertae sedis</taxon>
        <taxon>Mucoromycota</taxon>
        <taxon>Glomeromycotina</taxon>
        <taxon>Glomeromycetes</taxon>
        <taxon>Diversisporales</taxon>
        <taxon>Gigasporaceae</taxon>
        <taxon>Gigaspora</taxon>
    </lineage>
</organism>
<proteinExistence type="predicted"/>